<organism evidence="1 2">
    <name type="scientific">Mesomycoplasma dispar</name>
    <dbReference type="NCBI Taxonomy" id="86660"/>
    <lineage>
        <taxon>Bacteria</taxon>
        <taxon>Bacillati</taxon>
        <taxon>Mycoplasmatota</taxon>
        <taxon>Mycoplasmoidales</taxon>
        <taxon>Metamycoplasmataceae</taxon>
        <taxon>Mesomycoplasma</taxon>
    </lineage>
</organism>
<sequence length="207" mass="24411">MDNIDLWINKIESNLQRYGNVVQNLYTIAIAYSQTEKIFSIRPNLLDFPHGIGLKKIPFLKNWPTKKIITFINNGKLQEKFANFQKWNIQKNRSLLSQIKAKLLVWECYLTFLEGDYSQTLVAQEVLYTKKLYFFRGLIWKNKNYTMIVGLNKFQGNKLYANDYCSFFTALLTSESFIEKAQNIDKIAKINKIWYNLQKNHGKINSN</sequence>
<accession>A0AAJ5TCE6</accession>
<gene>
    <name evidence="1" type="ORF">NCTC10125_00623</name>
</gene>
<protein>
    <submittedName>
        <fullName evidence="1">Uncharacterized protein</fullName>
    </submittedName>
</protein>
<name>A0AAJ5TCE6_9BACT</name>
<proteinExistence type="predicted"/>
<dbReference type="RefSeq" id="WP_044635602.1">
    <property type="nucleotide sequence ID" value="NZ_CP007229.1"/>
</dbReference>
<dbReference type="Proteomes" id="UP000289629">
    <property type="component" value="Chromosome"/>
</dbReference>
<dbReference type="KEGG" id="mds:MDIS_03305"/>
<dbReference type="AlphaFoldDB" id="A0AAJ5TCE6"/>
<reference evidence="1 2" key="1">
    <citation type="submission" date="2019-01" db="EMBL/GenBank/DDBJ databases">
        <authorList>
            <consortium name="Pathogen Informatics"/>
        </authorList>
    </citation>
    <scope>NUCLEOTIDE SEQUENCE [LARGE SCALE GENOMIC DNA]</scope>
    <source>
        <strain evidence="1 2">NCTC10125</strain>
    </source>
</reference>
<dbReference type="EMBL" id="LR214971">
    <property type="protein sequence ID" value="VEU62268.1"/>
    <property type="molecule type" value="Genomic_DNA"/>
</dbReference>
<evidence type="ECO:0000313" key="1">
    <source>
        <dbReference type="EMBL" id="VEU62268.1"/>
    </source>
</evidence>
<evidence type="ECO:0000313" key="2">
    <source>
        <dbReference type="Proteomes" id="UP000289629"/>
    </source>
</evidence>